<dbReference type="AlphaFoldDB" id="A0A6B0R2N0"/>
<dbReference type="Proteomes" id="UP000322234">
    <property type="component" value="Unassembled WGS sequence"/>
</dbReference>
<comment type="similarity">
    <text evidence="1">Belongs to the TPRG1 family.</text>
</comment>
<dbReference type="EMBL" id="VBQZ03000009">
    <property type="protein sequence ID" value="MXQ81803.1"/>
    <property type="molecule type" value="Genomic_DNA"/>
</dbReference>
<dbReference type="PANTHER" id="PTHR31108:SF7">
    <property type="entry name" value="TUMOR PROTEIN P63-REGULATED GENE 1-LIKE PROTEIN"/>
    <property type="match status" value="1"/>
</dbReference>
<dbReference type="InterPro" id="IPR040242">
    <property type="entry name" value="TPRG1-like"/>
</dbReference>
<organism evidence="3 4">
    <name type="scientific">Bos mutus</name>
    <name type="common">wild yak</name>
    <dbReference type="NCBI Taxonomy" id="72004"/>
    <lineage>
        <taxon>Eukaryota</taxon>
        <taxon>Metazoa</taxon>
        <taxon>Chordata</taxon>
        <taxon>Craniata</taxon>
        <taxon>Vertebrata</taxon>
        <taxon>Euteleostomi</taxon>
        <taxon>Mammalia</taxon>
        <taxon>Eutheria</taxon>
        <taxon>Laurasiatheria</taxon>
        <taxon>Artiodactyla</taxon>
        <taxon>Ruminantia</taxon>
        <taxon>Pecora</taxon>
        <taxon>Bovidae</taxon>
        <taxon>Bovinae</taxon>
        <taxon>Bos</taxon>
    </lineage>
</organism>
<evidence type="ECO:0000313" key="4">
    <source>
        <dbReference type="Proteomes" id="UP000322234"/>
    </source>
</evidence>
<feature type="domain" description="HSac2" evidence="2">
    <location>
        <begin position="36"/>
        <end position="213"/>
    </location>
</feature>
<keyword evidence="4" id="KW-1185">Reference proteome</keyword>
<dbReference type="PANTHER" id="PTHR31108">
    <property type="entry name" value="TUMOR PROTEIN P63-REGULATED GENE 1-LIKE PROTEIN"/>
    <property type="match status" value="1"/>
</dbReference>
<accession>A0A6B0R2N0</accession>
<comment type="caution">
    <text evidence="3">The sequence shown here is derived from an EMBL/GenBank/DDBJ whole genome shotgun (WGS) entry which is preliminary data.</text>
</comment>
<reference evidence="3" key="1">
    <citation type="submission" date="2019-10" db="EMBL/GenBank/DDBJ databases">
        <title>The sequence and de novo assembly of the wild yak genome.</title>
        <authorList>
            <person name="Liu Y."/>
        </authorList>
    </citation>
    <scope>NUCLEOTIDE SEQUENCE [LARGE SCALE GENOMIC DNA]</scope>
    <source>
        <strain evidence="3">WY2019</strain>
    </source>
</reference>
<name>A0A6B0R2N0_9CETA</name>
<evidence type="ECO:0000259" key="2">
    <source>
        <dbReference type="PROSITE" id="PS51791"/>
    </source>
</evidence>
<gene>
    <name evidence="3" type="ORF">E5288_WYG004972</name>
</gene>
<dbReference type="InterPro" id="IPR022158">
    <property type="entry name" value="Inositol_phosphatase"/>
</dbReference>
<sequence>MLLLGSLTPGILRACPKRALEFPSECEALPGVRVPPPESFLVAHLLSTFKDLTPPLPSRAVLGMKQLDKCALNEVDHWNNEKERLVLITDQALLICKYDFISLQCQQVVRVALNAVDTISYGEFQFPPKSLNKREGFGIRIQWDKQSRPSFVSRWNPWSTSVPYTTFIEHPMAGVDEKTASLCQLDGFKALLIQAVKKAQKESPLPGQEGGVLVLECPLLIETYVGLMSFINNEAKLGYSMTRGKIGF</sequence>
<evidence type="ECO:0000256" key="1">
    <source>
        <dbReference type="ARBA" id="ARBA00009163"/>
    </source>
</evidence>
<protein>
    <recommendedName>
        <fullName evidence="2">HSac2 domain-containing protein</fullName>
    </recommendedName>
</protein>
<dbReference type="PROSITE" id="PS51791">
    <property type="entry name" value="HSAC2"/>
    <property type="match status" value="1"/>
</dbReference>
<proteinExistence type="inferred from homology"/>
<dbReference type="InterPro" id="IPR034753">
    <property type="entry name" value="hSac2"/>
</dbReference>
<dbReference type="GO" id="GO:0008021">
    <property type="term" value="C:synaptic vesicle"/>
    <property type="evidence" value="ECO:0007669"/>
    <property type="project" value="TreeGrafter"/>
</dbReference>
<evidence type="ECO:0000313" key="3">
    <source>
        <dbReference type="EMBL" id="MXQ81803.1"/>
    </source>
</evidence>
<dbReference type="Pfam" id="PF12456">
    <property type="entry name" value="hSac2"/>
    <property type="match status" value="1"/>
</dbReference>